<evidence type="ECO:0000256" key="4">
    <source>
        <dbReference type="ARBA" id="ARBA00023288"/>
    </source>
</evidence>
<keyword evidence="3" id="KW-0564">Palmitate</keyword>
<protein>
    <recommendedName>
        <fullName evidence="6">C-type lysozyme inhibitor domain-containing protein</fullName>
    </recommendedName>
</protein>
<dbReference type="PROSITE" id="PS51257">
    <property type="entry name" value="PROKAR_LIPOPROTEIN"/>
    <property type="match status" value="1"/>
</dbReference>
<evidence type="ECO:0000259" key="6">
    <source>
        <dbReference type="Pfam" id="PF09864"/>
    </source>
</evidence>
<reference evidence="8" key="1">
    <citation type="journal article" date="2019" name="Int. J. Syst. Evol. Microbiol.">
        <title>The Global Catalogue of Microorganisms (GCM) 10K type strain sequencing project: providing services to taxonomists for standard genome sequencing and annotation.</title>
        <authorList>
            <consortium name="The Broad Institute Genomics Platform"/>
            <consortium name="The Broad Institute Genome Sequencing Center for Infectious Disease"/>
            <person name="Wu L."/>
            <person name="Ma J."/>
        </authorList>
    </citation>
    <scope>NUCLEOTIDE SEQUENCE [LARGE SCALE GENOMIC DNA]</scope>
    <source>
        <strain evidence="8">JCM 31890</strain>
    </source>
</reference>
<dbReference type="EMBL" id="BAABEX010000008">
    <property type="protein sequence ID" value="GAA4422453.1"/>
    <property type="molecule type" value="Genomic_DNA"/>
</dbReference>
<dbReference type="Proteomes" id="UP001501788">
    <property type="component" value="Unassembled WGS sequence"/>
</dbReference>
<dbReference type="InterPro" id="IPR018660">
    <property type="entry name" value="MliC"/>
</dbReference>
<evidence type="ECO:0000256" key="5">
    <source>
        <dbReference type="SAM" id="SignalP"/>
    </source>
</evidence>
<dbReference type="Pfam" id="PF09864">
    <property type="entry name" value="MliC"/>
    <property type="match status" value="1"/>
</dbReference>
<comment type="caution">
    <text evidence="7">The sequence shown here is derived from an EMBL/GenBank/DDBJ whole genome shotgun (WGS) entry which is preliminary data.</text>
</comment>
<feature type="chain" id="PRO_5045477874" description="C-type lysozyme inhibitor domain-containing protein" evidence="5">
    <location>
        <begin position="28"/>
        <end position="109"/>
    </location>
</feature>
<sequence>MPVRHLSAALAALGLAGLLAGCSSPPASEPAERRSTYDCSNNETLELRFQAADRTALLLRKGGQVTLAAEPVASGFRYSNGPITVQGKGADLLIEIGRMVPIRCEARPG</sequence>
<evidence type="ECO:0000256" key="2">
    <source>
        <dbReference type="ARBA" id="ARBA00023136"/>
    </source>
</evidence>
<evidence type="ECO:0000256" key="1">
    <source>
        <dbReference type="ARBA" id="ARBA00022729"/>
    </source>
</evidence>
<dbReference type="Gene3D" id="2.40.128.200">
    <property type="match status" value="1"/>
</dbReference>
<keyword evidence="8" id="KW-1185">Reference proteome</keyword>
<name>A0ABP8L4W1_9BURK</name>
<proteinExistence type="predicted"/>
<dbReference type="SUPFAM" id="SSF141488">
    <property type="entry name" value="YdhA-like"/>
    <property type="match status" value="1"/>
</dbReference>
<keyword evidence="1 5" id="KW-0732">Signal</keyword>
<gene>
    <name evidence="7" type="ORF">GCM10023090_13570</name>
</gene>
<keyword evidence="4" id="KW-0449">Lipoprotein</keyword>
<accession>A0ABP8L4W1</accession>
<keyword evidence="2" id="KW-0472">Membrane</keyword>
<feature type="domain" description="C-type lysozyme inhibitor" evidence="6">
    <location>
        <begin position="37"/>
        <end position="99"/>
    </location>
</feature>
<evidence type="ECO:0000256" key="3">
    <source>
        <dbReference type="ARBA" id="ARBA00023139"/>
    </source>
</evidence>
<evidence type="ECO:0000313" key="7">
    <source>
        <dbReference type="EMBL" id="GAA4422453.1"/>
    </source>
</evidence>
<feature type="signal peptide" evidence="5">
    <location>
        <begin position="1"/>
        <end position="27"/>
    </location>
</feature>
<evidence type="ECO:0000313" key="8">
    <source>
        <dbReference type="Proteomes" id="UP001501788"/>
    </source>
</evidence>
<dbReference type="RefSeq" id="WP_345062537.1">
    <property type="nucleotide sequence ID" value="NZ_BAABEX010000008.1"/>
</dbReference>
<organism evidence="7 8">
    <name type="scientific">Acidovorax lacteus</name>
    <dbReference type="NCBI Taxonomy" id="1924988"/>
    <lineage>
        <taxon>Bacteria</taxon>
        <taxon>Pseudomonadati</taxon>
        <taxon>Pseudomonadota</taxon>
        <taxon>Betaproteobacteria</taxon>
        <taxon>Burkholderiales</taxon>
        <taxon>Comamonadaceae</taxon>
        <taxon>Acidovorax</taxon>
    </lineage>
</organism>
<dbReference type="InterPro" id="IPR036328">
    <property type="entry name" value="MliC_sf"/>
</dbReference>